<name>A0A9D3W732_9ROSI</name>
<sequence length="177" mass="19601">MISFSSTSQLNPLNHLEYQRILGSTSHLSATYIAEAISISSHIYVTLEQSQDLLTQAVNQDVATQCYSHKLSNTATHAKIPATNRTLVTLADVSPVLREHNLEHHPAVIESSTISRILKPIEILNRMAYNPVCASTANEDASSEWRIIFDAKILPSTSRTTRPKADLKDCWSKATSK</sequence>
<accession>A0A9D3W732</accession>
<gene>
    <name evidence="1" type="ORF">J1N35_007206</name>
</gene>
<dbReference type="EMBL" id="JAIQCV010000003">
    <property type="protein sequence ID" value="KAH1113828.1"/>
    <property type="molecule type" value="Genomic_DNA"/>
</dbReference>
<reference evidence="1 2" key="1">
    <citation type="journal article" date="2021" name="Plant Biotechnol. J.">
        <title>Multi-omics assisted identification of the key and species-specific regulatory components of drought-tolerant mechanisms in Gossypium stocksii.</title>
        <authorList>
            <person name="Yu D."/>
            <person name="Ke L."/>
            <person name="Zhang D."/>
            <person name="Wu Y."/>
            <person name="Sun Y."/>
            <person name="Mei J."/>
            <person name="Sun J."/>
            <person name="Sun Y."/>
        </authorList>
    </citation>
    <scope>NUCLEOTIDE SEQUENCE [LARGE SCALE GENOMIC DNA]</scope>
    <source>
        <strain evidence="2">cv. E1</strain>
        <tissue evidence="1">Leaf</tissue>
    </source>
</reference>
<organism evidence="1 2">
    <name type="scientific">Gossypium stocksii</name>
    <dbReference type="NCBI Taxonomy" id="47602"/>
    <lineage>
        <taxon>Eukaryota</taxon>
        <taxon>Viridiplantae</taxon>
        <taxon>Streptophyta</taxon>
        <taxon>Embryophyta</taxon>
        <taxon>Tracheophyta</taxon>
        <taxon>Spermatophyta</taxon>
        <taxon>Magnoliopsida</taxon>
        <taxon>eudicotyledons</taxon>
        <taxon>Gunneridae</taxon>
        <taxon>Pentapetalae</taxon>
        <taxon>rosids</taxon>
        <taxon>malvids</taxon>
        <taxon>Malvales</taxon>
        <taxon>Malvaceae</taxon>
        <taxon>Malvoideae</taxon>
        <taxon>Gossypium</taxon>
    </lineage>
</organism>
<proteinExistence type="predicted"/>
<evidence type="ECO:0000313" key="1">
    <source>
        <dbReference type="EMBL" id="KAH1113828.1"/>
    </source>
</evidence>
<dbReference type="AlphaFoldDB" id="A0A9D3W732"/>
<keyword evidence="2" id="KW-1185">Reference proteome</keyword>
<evidence type="ECO:0000313" key="2">
    <source>
        <dbReference type="Proteomes" id="UP000828251"/>
    </source>
</evidence>
<comment type="caution">
    <text evidence="1">The sequence shown here is derived from an EMBL/GenBank/DDBJ whole genome shotgun (WGS) entry which is preliminary data.</text>
</comment>
<dbReference type="Proteomes" id="UP000828251">
    <property type="component" value="Unassembled WGS sequence"/>
</dbReference>
<protein>
    <submittedName>
        <fullName evidence="1">Uncharacterized protein</fullName>
    </submittedName>
</protein>